<evidence type="ECO:0000256" key="17">
    <source>
        <dbReference type="ARBA" id="ARBA00023170"/>
    </source>
</evidence>
<evidence type="ECO:0000256" key="23">
    <source>
        <dbReference type="SAM" id="Phobius"/>
    </source>
</evidence>
<evidence type="ECO:0000256" key="22">
    <source>
        <dbReference type="SAM" id="MobiDB-lite"/>
    </source>
</evidence>
<evidence type="ECO:0000256" key="4">
    <source>
        <dbReference type="ARBA" id="ARBA00012513"/>
    </source>
</evidence>
<dbReference type="InterPro" id="IPR001611">
    <property type="entry name" value="Leu-rich_rpt"/>
</dbReference>
<evidence type="ECO:0000256" key="21">
    <source>
        <dbReference type="PROSITE-ProRule" id="PRU10141"/>
    </source>
</evidence>
<dbReference type="EnsemblPlants" id="ONIVA09G06050.1">
    <property type="protein sequence ID" value="ONIVA09G06050.1"/>
    <property type="gene ID" value="ONIVA09G06050"/>
</dbReference>
<comment type="subcellular location">
    <subcellularLocation>
        <location evidence="1">Cell membrane</location>
        <topology evidence="1">Single-pass type I membrane protein</topology>
    </subcellularLocation>
</comment>
<dbReference type="Gene3D" id="3.30.200.20">
    <property type="entry name" value="Phosphorylase Kinase, domain 1"/>
    <property type="match status" value="1"/>
</dbReference>
<evidence type="ECO:0000256" key="1">
    <source>
        <dbReference type="ARBA" id="ARBA00004251"/>
    </source>
</evidence>
<dbReference type="SUPFAM" id="SSF52058">
    <property type="entry name" value="L domain-like"/>
    <property type="match status" value="1"/>
</dbReference>
<evidence type="ECO:0000256" key="2">
    <source>
        <dbReference type="ARBA" id="ARBA00008536"/>
    </source>
</evidence>
<dbReference type="PANTHER" id="PTHR45631">
    <property type="entry name" value="OS07G0107800 PROTEIN-RELATED"/>
    <property type="match status" value="1"/>
</dbReference>
<reference evidence="25" key="2">
    <citation type="submission" date="2018-04" db="EMBL/GenBank/DDBJ databases">
        <title>OnivRS2 (Oryza nivara Reference Sequence Version 2).</title>
        <authorList>
            <person name="Zhang J."/>
            <person name="Kudrna D."/>
            <person name="Lee S."/>
            <person name="Talag J."/>
            <person name="Rajasekar S."/>
            <person name="Welchert J."/>
            <person name="Hsing Y.-I."/>
            <person name="Wing R.A."/>
        </authorList>
    </citation>
    <scope>NUCLEOTIDE SEQUENCE [LARGE SCALE GENOMIC DNA]</scope>
    <source>
        <strain evidence="25">SL10</strain>
    </source>
</reference>
<evidence type="ECO:0000256" key="15">
    <source>
        <dbReference type="ARBA" id="ARBA00022989"/>
    </source>
</evidence>
<feature type="region of interest" description="Disordered" evidence="22">
    <location>
        <begin position="784"/>
        <end position="812"/>
    </location>
</feature>
<keyword evidence="7" id="KW-0433">Leucine-rich repeat</keyword>
<dbReference type="InterPro" id="IPR001245">
    <property type="entry name" value="Ser-Thr/Tyr_kinase_cat_dom"/>
</dbReference>
<evidence type="ECO:0000256" key="13">
    <source>
        <dbReference type="ARBA" id="ARBA00022777"/>
    </source>
</evidence>
<dbReference type="eggNOG" id="ENOG502QQCZ">
    <property type="taxonomic scope" value="Eukaryota"/>
</dbReference>
<dbReference type="AlphaFoldDB" id="A0A0E0II37"/>
<dbReference type="Pfam" id="PF12819">
    <property type="entry name" value="Malectin_like"/>
    <property type="match status" value="2"/>
</dbReference>
<accession>A0A0E0II37</accession>
<keyword evidence="11" id="KW-0677">Repeat</keyword>
<dbReference type="InterPro" id="IPR024788">
    <property type="entry name" value="Malectin-like_Carb-bd_dom"/>
</dbReference>
<comment type="catalytic activity">
    <reaction evidence="20">
        <text>L-seryl-[protein] + ATP = O-phospho-L-seryl-[protein] + ADP + H(+)</text>
        <dbReference type="Rhea" id="RHEA:17989"/>
        <dbReference type="Rhea" id="RHEA-COMP:9863"/>
        <dbReference type="Rhea" id="RHEA-COMP:11604"/>
        <dbReference type="ChEBI" id="CHEBI:15378"/>
        <dbReference type="ChEBI" id="CHEBI:29999"/>
        <dbReference type="ChEBI" id="CHEBI:30616"/>
        <dbReference type="ChEBI" id="CHEBI:83421"/>
        <dbReference type="ChEBI" id="CHEBI:456216"/>
        <dbReference type="EC" id="2.7.11.1"/>
    </reaction>
</comment>
<keyword evidence="9 23" id="KW-0812">Transmembrane</keyword>
<evidence type="ECO:0000256" key="5">
    <source>
        <dbReference type="ARBA" id="ARBA00022475"/>
    </source>
</evidence>
<dbReference type="FunFam" id="3.30.200.20:FF:000178">
    <property type="entry name" value="serine/threonine-protein kinase PBS1-like"/>
    <property type="match status" value="1"/>
</dbReference>
<comment type="similarity">
    <text evidence="3">In the C-terminal section; belongs to the protein kinase superfamily. Ser/Thr protein kinase family.</text>
</comment>
<dbReference type="InterPro" id="IPR008271">
    <property type="entry name" value="Ser/Thr_kinase_AS"/>
</dbReference>
<feature type="compositionally biased region" description="Polar residues" evidence="22">
    <location>
        <begin position="802"/>
        <end position="812"/>
    </location>
</feature>
<dbReference type="FunFam" id="1.10.510.10:FF:000240">
    <property type="entry name" value="Lectin-domain containing receptor kinase A4.3"/>
    <property type="match status" value="1"/>
</dbReference>
<dbReference type="EC" id="2.7.11.1" evidence="4"/>
<dbReference type="STRING" id="4536.A0A0E0II37"/>
<reference evidence="25" key="1">
    <citation type="submission" date="2015-04" db="UniProtKB">
        <authorList>
            <consortium name="EnsemblPlants"/>
        </authorList>
    </citation>
    <scope>IDENTIFICATION</scope>
    <source>
        <strain evidence="25">SL10</strain>
    </source>
</reference>
<evidence type="ECO:0000256" key="18">
    <source>
        <dbReference type="ARBA" id="ARBA00023180"/>
    </source>
</evidence>
<evidence type="ECO:0000313" key="26">
    <source>
        <dbReference type="Proteomes" id="UP000006591"/>
    </source>
</evidence>
<dbReference type="GO" id="GO:0004674">
    <property type="term" value="F:protein serine/threonine kinase activity"/>
    <property type="evidence" value="ECO:0007669"/>
    <property type="project" value="UniProtKB-KW"/>
</dbReference>
<keyword evidence="14 21" id="KW-0067">ATP-binding</keyword>
<dbReference type="Pfam" id="PF00560">
    <property type="entry name" value="LRR_1"/>
    <property type="match status" value="1"/>
</dbReference>
<dbReference type="InterPro" id="IPR032675">
    <property type="entry name" value="LRR_dom_sf"/>
</dbReference>
<evidence type="ECO:0000256" key="16">
    <source>
        <dbReference type="ARBA" id="ARBA00023136"/>
    </source>
</evidence>
<dbReference type="PROSITE" id="PS00107">
    <property type="entry name" value="PROTEIN_KINASE_ATP"/>
    <property type="match status" value="1"/>
</dbReference>
<evidence type="ECO:0000256" key="11">
    <source>
        <dbReference type="ARBA" id="ARBA00022737"/>
    </source>
</evidence>
<feature type="transmembrane region" description="Helical" evidence="23">
    <location>
        <begin position="437"/>
        <end position="461"/>
    </location>
</feature>
<dbReference type="Gene3D" id="3.80.10.10">
    <property type="entry name" value="Ribonuclease Inhibitor"/>
    <property type="match status" value="1"/>
</dbReference>
<evidence type="ECO:0000256" key="12">
    <source>
        <dbReference type="ARBA" id="ARBA00022741"/>
    </source>
</evidence>
<keyword evidence="10" id="KW-0732">Signal</keyword>
<comment type="catalytic activity">
    <reaction evidence="19">
        <text>L-threonyl-[protein] + ATP = O-phospho-L-threonyl-[protein] + ADP + H(+)</text>
        <dbReference type="Rhea" id="RHEA:46608"/>
        <dbReference type="Rhea" id="RHEA-COMP:11060"/>
        <dbReference type="Rhea" id="RHEA-COMP:11605"/>
        <dbReference type="ChEBI" id="CHEBI:15378"/>
        <dbReference type="ChEBI" id="CHEBI:30013"/>
        <dbReference type="ChEBI" id="CHEBI:30616"/>
        <dbReference type="ChEBI" id="CHEBI:61977"/>
        <dbReference type="ChEBI" id="CHEBI:456216"/>
        <dbReference type="EC" id="2.7.11.1"/>
    </reaction>
</comment>
<dbReference type="InterPro" id="IPR017441">
    <property type="entry name" value="Protein_kinase_ATP_BS"/>
</dbReference>
<dbReference type="PROSITE" id="PS00108">
    <property type="entry name" value="PROTEIN_KINASE_ST"/>
    <property type="match status" value="1"/>
</dbReference>
<evidence type="ECO:0000259" key="24">
    <source>
        <dbReference type="PROSITE" id="PS50011"/>
    </source>
</evidence>
<evidence type="ECO:0000256" key="19">
    <source>
        <dbReference type="ARBA" id="ARBA00047899"/>
    </source>
</evidence>
<evidence type="ECO:0000256" key="8">
    <source>
        <dbReference type="ARBA" id="ARBA00022679"/>
    </source>
</evidence>
<sequence>MSNIEPVTIHWCTGLDFLSIDCGLEGDSYPENLVGGITYVPDGTYVDAGENRRVTTVYKDDWKGPRYQTLYTLRSFPTSVTGERSCYSLPTKKGDKYNVRLEFLYGNYDGLDSASLTFNLTLGVNHWDTVILDTAIHYGYKAYAAVFVAWAMWAPVCLVNTGGGTPFVSTVELRPFESLAYPTDNQSLSLYERRSMRSGADVDIIRFPDDQYDRYWYAWELTENDPYSNISTPSAIEPNTTFMDNKTREFTVSIDSGVQSGPISPPYLKGWSIMNWSSDSDFLSIKLVATATSALPPILNAYEVYSRIIHEYPMTFSQDFEAIMAIKHEYGIRKNWMGDPCYPSSSVWDGVECTNPGDDKTMRIISLDLSNSELQGPISYNFTLFSALKYLNLSCNQLTGTIPDYLRKSNGSIVFSYESDGDMCKKPITSSSSRNRAATLAVSVVAPVLVVAMLVVAYLIWRAKRKPHDDSPMVPQLICSPRHATNHLDHLKKPENRRFTYEELEKFTDSFKRLIGHGGFGNVYYGCLEDGTEVAVKMRSESSPHGLDEFLAEVQNLTKVNHRNLVSLIGYCWEKEHLALVYEYMSSGNLSDYLRGKAGLGGSLNWARRIRVMLEAAQGLDYLHKGCNLPIIHGDVKTNNILLGRNLKAKIADFGLSKTYHSDSQTHISATVAGSVGYIDPEYYVTGKLTERSDVYSFGIVLLEVTSGEPPIIPGNGHIIQRVMQKMVTGNISSVADARLGGSYNVNSMWKVLDAAMMCTADIASQRPMMSAVVTQLKESLELEEAPGNKGDMENVARDDTSSMSMFSPSAR</sequence>
<keyword evidence="13" id="KW-0418">Kinase</keyword>
<dbReference type="Pfam" id="PF07714">
    <property type="entry name" value="PK_Tyr_Ser-Thr"/>
    <property type="match status" value="1"/>
</dbReference>
<keyword evidence="17" id="KW-0675">Receptor</keyword>
<dbReference type="PROSITE" id="PS50011">
    <property type="entry name" value="PROTEIN_KINASE_DOM"/>
    <property type="match status" value="1"/>
</dbReference>
<evidence type="ECO:0000256" key="3">
    <source>
        <dbReference type="ARBA" id="ARBA00010217"/>
    </source>
</evidence>
<proteinExistence type="inferred from homology"/>
<evidence type="ECO:0000256" key="7">
    <source>
        <dbReference type="ARBA" id="ARBA00022614"/>
    </source>
</evidence>
<keyword evidence="16 23" id="KW-0472">Membrane</keyword>
<evidence type="ECO:0000256" key="14">
    <source>
        <dbReference type="ARBA" id="ARBA00022840"/>
    </source>
</evidence>
<dbReference type="Gene3D" id="1.10.510.10">
    <property type="entry name" value="Transferase(Phosphotransferase) domain 1"/>
    <property type="match status" value="1"/>
</dbReference>
<dbReference type="PANTHER" id="PTHR45631:SF6">
    <property type="entry name" value="OS09G0352000 PROTEIN"/>
    <property type="match status" value="1"/>
</dbReference>
<evidence type="ECO:0000256" key="10">
    <source>
        <dbReference type="ARBA" id="ARBA00022729"/>
    </source>
</evidence>
<evidence type="ECO:0000256" key="6">
    <source>
        <dbReference type="ARBA" id="ARBA00022527"/>
    </source>
</evidence>
<keyword evidence="5" id="KW-1003">Cell membrane</keyword>
<feature type="domain" description="Protein kinase" evidence="24">
    <location>
        <begin position="509"/>
        <end position="812"/>
    </location>
</feature>
<name>A0A0E0II37_ORYNI</name>
<dbReference type="Gramene" id="ONIVA09G06050.1">
    <property type="protein sequence ID" value="ONIVA09G06050.1"/>
    <property type="gene ID" value="ONIVA09G06050"/>
</dbReference>
<feature type="binding site" evidence="21">
    <location>
        <position position="537"/>
    </location>
    <ligand>
        <name>ATP</name>
        <dbReference type="ChEBI" id="CHEBI:30616"/>
    </ligand>
</feature>
<comment type="similarity">
    <text evidence="2">In the N-terminal section; belongs to the leguminous lectin family.</text>
</comment>
<keyword evidence="12 21" id="KW-0547">Nucleotide-binding</keyword>
<keyword evidence="26" id="KW-1185">Reference proteome</keyword>
<dbReference type="SUPFAM" id="SSF56112">
    <property type="entry name" value="Protein kinase-like (PK-like)"/>
    <property type="match status" value="1"/>
</dbReference>
<keyword evidence="15 23" id="KW-1133">Transmembrane helix</keyword>
<feature type="compositionally biased region" description="Basic and acidic residues" evidence="22">
    <location>
        <begin position="791"/>
        <end position="801"/>
    </location>
</feature>
<evidence type="ECO:0000256" key="20">
    <source>
        <dbReference type="ARBA" id="ARBA00048679"/>
    </source>
</evidence>
<protein>
    <recommendedName>
        <fullName evidence="4">non-specific serine/threonine protein kinase</fullName>
        <ecNumber evidence="4">2.7.11.1</ecNumber>
    </recommendedName>
</protein>
<evidence type="ECO:0000256" key="9">
    <source>
        <dbReference type="ARBA" id="ARBA00022692"/>
    </source>
</evidence>
<dbReference type="OMA" id="PRHATNH"/>
<keyword evidence="8" id="KW-0808">Transferase</keyword>
<dbReference type="HOGENOM" id="CLU_000288_41_2_1"/>
<dbReference type="InterPro" id="IPR011009">
    <property type="entry name" value="Kinase-like_dom_sf"/>
</dbReference>
<dbReference type="GO" id="GO:0005886">
    <property type="term" value="C:plasma membrane"/>
    <property type="evidence" value="ECO:0007669"/>
    <property type="project" value="UniProtKB-SubCell"/>
</dbReference>
<dbReference type="InterPro" id="IPR000719">
    <property type="entry name" value="Prot_kinase_dom"/>
</dbReference>
<dbReference type="Proteomes" id="UP000006591">
    <property type="component" value="Chromosome 9"/>
</dbReference>
<keyword evidence="18" id="KW-0325">Glycoprotein</keyword>
<evidence type="ECO:0000313" key="25">
    <source>
        <dbReference type="EnsemblPlants" id="ONIVA09G06050.1"/>
    </source>
</evidence>
<organism evidence="25">
    <name type="scientific">Oryza nivara</name>
    <name type="common">Indian wild rice</name>
    <name type="synonym">Oryza sativa f. spontanea</name>
    <dbReference type="NCBI Taxonomy" id="4536"/>
    <lineage>
        <taxon>Eukaryota</taxon>
        <taxon>Viridiplantae</taxon>
        <taxon>Streptophyta</taxon>
        <taxon>Embryophyta</taxon>
        <taxon>Tracheophyta</taxon>
        <taxon>Spermatophyta</taxon>
        <taxon>Magnoliopsida</taxon>
        <taxon>Liliopsida</taxon>
        <taxon>Poales</taxon>
        <taxon>Poaceae</taxon>
        <taxon>BOP clade</taxon>
        <taxon>Oryzoideae</taxon>
        <taxon>Oryzeae</taxon>
        <taxon>Oryzinae</taxon>
        <taxon>Oryza</taxon>
    </lineage>
</organism>
<dbReference type="GO" id="GO:0002229">
    <property type="term" value="P:defense response to oomycetes"/>
    <property type="evidence" value="ECO:0007669"/>
    <property type="project" value="UniProtKB-ARBA"/>
</dbReference>
<dbReference type="SMART" id="SM00220">
    <property type="entry name" value="S_TKc"/>
    <property type="match status" value="1"/>
</dbReference>
<keyword evidence="6" id="KW-0723">Serine/threonine-protein kinase</keyword>
<dbReference type="GO" id="GO:0005524">
    <property type="term" value="F:ATP binding"/>
    <property type="evidence" value="ECO:0007669"/>
    <property type="project" value="UniProtKB-UniRule"/>
</dbReference>